<feature type="domain" description="Duffy-antigen binding" evidence="3">
    <location>
        <begin position="1344"/>
        <end position="1617"/>
    </location>
</feature>
<accession>A0A0L7M5W4</accession>
<dbReference type="Pfam" id="PF18562">
    <property type="entry name" value="CIDR1_gamma"/>
    <property type="match status" value="1"/>
</dbReference>
<feature type="compositionally biased region" description="Basic and acidic residues" evidence="1">
    <location>
        <begin position="1276"/>
        <end position="1289"/>
    </location>
</feature>
<name>A0A0L7M5W4_PLAF4</name>
<dbReference type="VEuPathDB" id="PlasmoDB:PfDd2_020025400"/>
<dbReference type="InterPro" id="IPR054595">
    <property type="entry name" value="DBL_C"/>
</dbReference>
<feature type="domain" description="Duffy-antigen binding" evidence="3">
    <location>
        <begin position="2542"/>
        <end position="2721"/>
    </location>
</feature>
<dbReference type="Pfam" id="PF15447">
    <property type="entry name" value="NTS"/>
    <property type="match status" value="1"/>
</dbReference>
<dbReference type="Gene3D" id="1.10.1900.40">
    <property type="entry name" value="Acidic terminal segments, variant surface antigen of PfEMP1"/>
    <property type="match status" value="2"/>
</dbReference>
<dbReference type="SUPFAM" id="SSF140924">
    <property type="entry name" value="Duffy binding domain-like"/>
    <property type="match status" value="7"/>
</dbReference>
<feature type="domain" description="Duffy-binding-like" evidence="2">
    <location>
        <begin position="644"/>
        <end position="800"/>
    </location>
</feature>
<dbReference type="Proteomes" id="UP000054282">
    <property type="component" value="Unassembled WGS sequence"/>
</dbReference>
<evidence type="ECO:0000259" key="3">
    <source>
        <dbReference type="Pfam" id="PF05424"/>
    </source>
</evidence>
<dbReference type="Gene3D" id="1.20.58.830">
    <property type="match status" value="6"/>
</dbReference>
<dbReference type="Pfam" id="PF22672">
    <property type="entry name" value="DBL_C"/>
    <property type="match status" value="2"/>
</dbReference>
<feature type="compositionally biased region" description="Basic and acidic residues" evidence="1">
    <location>
        <begin position="18"/>
        <end position="27"/>
    </location>
</feature>
<protein>
    <submittedName>
        <fullName evidence="8">PfEMP1</fullName>
    </submittedName>
</protein>
<dbReference type="Pfam" id="PF15445">
    <property type="entry name" value="ATS"/>
    <property type="match status" value="1"/>
</dbReference>
<dbReference type="EMBL" id="GG701595">
    <property type="protein sequence ID" value="KOB88208.1"/>
    <property type="molecule type" value="Genomic_DNA"/>
</dbReference>
<dbReference type="Pfam" id="PF03011">
    <property type="entry name" value="PFEMP"/>
    <property type="match status" value="2"/>
</dbReference>
<feature type="region of interest" description="Disordered" evidence="1">
    <location>
        <begin position="1365"/>
        <end position="1415"/>
    </location>
</feature>
<dbReference type="InterPro" id="IPR029210">
    <property type="entry name" value="PfEMP1_NTS"/>
</dbReference>
<dbReference type="Gene3D" id="1.20.1310.20">
    <property type="entry name" value="Duffy-antigen binding domain"/>
    <property type="match status" value="5"/>
</dbReference>
<dbReference type="InterPro" id="IPR044932">
    <property type="entry name" value="PfEMP1_ATS_sf"/>
</dbReference>
<dbReference type="InterPro" id="IPR029211">
    <property type="entry name" value="PfEMP1_ATS"/>
</dbReference>
<organism evidence="8 9">
    <name type="scientific">Plasmodium falciparum (isolate Dd2)</name>
    <dbReference type="NCBI Taxonomy" id="57267"/>
    <lineage>
        <taxon>Eukaryota</taxon>
        <taxon>Sar</taxon>
        <taxon>Alveolata</taxon>
        <taxon>Apicomplexa</taxon>
        <taxon>Aconoidasida</taxon>
        <taxon>Haemosporida</taxon>
        <taxon>Plasmodiidae</taxon>
        <taxon>Plasmodium</taxon>
        <taxon>Plasmodium (Laverania)</taxon>
    </lineage>
</organism>
<dbReference type="FunFam" id="1.20.58.830:FF:000003">
    <property type="entry name" value="Erythrocyte membrane protein 1, PfEMP1"/>
    <property type="match status" value="1"/>
</dbReference>
<sequence length="3408" mass="392195">MAAQSSGGGGEEDPIDETSAKDFLDSIGKRVHEQAKAEVASKKYFDELHGTLSKAKFEKEPPGQQTPADPCQLDYQYHTNATNGKSYPCRAGKEERFSQVHGGECDKNKISGNKDDEGACAPFRRLHLCVRNLENININKKIDNDTLLAEVCLAAKYEGDLIKTHYTPYQHKYDDSPSQICTMLARSFADIGDIVRGRDLFYGNTHESAQREKLEKNLKDIFKKIHSGLSKNGAQTYYNDDKDGNYYKLREDWWTANRATIWEAITCNAGGYSYFRPTCGSNAKTAIQASHKCRCPNGNNQVPTYFDYVPQYLRWFEEWAEDFCRKRKHKLENAIQKCRGQYQGKDRYCDLNGYDCEKTKRGRNKYRWDYKCTGCFLSCSHFRTWIDNQRKQFLKQKNKYDEEINGTSRSSRAKRAAGKSNYDGYESKFYNKLKDNGNYSDVNKFLEKLSDEDICRKIDDEEGGKIDFKNVNSSSASGDGDGNNKTFSHTTYCQACPLCGVERNGKEWKRKDKMDDCPPINLYKPIPEAKGTTINFLYSGDEPTEIGKKLKKFCQTQIRSVARAGGGGSGSNSNSKELYEEWKCYEIDELEKDKKEGGEDDDDYDNDVKDGGGLCILENKNKNKGSEANSQKEPEQLQKTFNPFFYYWVVHMLKDSIYWRTEKLDKCINNSNETKACKNNEKCNKECGCFQKWIKQKKEKEWDKIKDHFRKQKNIPQLWNHDAVLEGVLNKEVLLTSLQEAYGDTDDIKHIEELLDEEKKREKEDEEAGETDSKKKNTIDKLLQHEEDEAELCLEIHEDEEEGGGNDECDDDHEETQIVKSNPCATPSGSYPSLANKAAQLMHHKAKTQLTSRAGGRRTLKADASKGHYTRGGSGENFKKEALCTITDQHSNDERNTGEPCHGKDGTHQMFKLEKGWKGKSEINTPEDVFLPPRREHFCTSNLENLNTKSEGLTGSNASDSLLGDVLLSAKYEADYIKKKYKRKETPDGFSDDATMCRAMKYSFADLGDIIRGRDMWNKDKGSTEMETRLKSIFKKIKEQIPGIKDKYPGDDNNNPPYKQLREDWWEANRHQVWKAMKCSLKDMSCDVRGVPLDDYIPQRLRWMTEWVEWYCKYQSQEYETLQKQCGKCTGPNKDNCTRDNCNTCTKACEKYTTEIKKWQKQWTKIKTKYEELYLQAKHPHTGNAYPGADYQLMVDFLTQLIRKSDGGKDGADSPTEITALTPNTDVYFTAAGYIHQESRTGECQIQKRFCDDNEKYAFREKPNDHDNACACKSRPKPEKKTEKPKEEEPACKIVDDLFSNNTALQEACKQKYINGREKFPNWKCIPSGPTSGGGEKSGDKGAICIPPRRRRLYVGKLTQWAATVNGNKEGSEGGGSGSMTTEGTTGQTASEGSAQTASQPNSHPTTATTKETPEASLRRAFVKSAAVETFFLWDRYKKEWMAQKAAEKARENELLFGTSSGDMTALPAGGGQAPQQPRSGSDDPQSKLNGGDIPNDFLRQMFYTFGDYRDIFFGNDIGKDKDILNEKLNKVFANGVSQPSSGNNSSVQQRKKWWEQYGSDIWDAMVCALSYSTDDKKEIQGVRDKLIKPDKKNDYKSVTISSTPISGDTKLTDFVKRPTFFRWLQEWGEEFCKKRKIKIHKIKHECRSEKTGRSYCSGDGYDCTYEDLRHNNMFAQLDCVDCHEKCINYKNWIKNKENEFDNQKIKYQNEIVQPIATSKNDHDQTFYEEIINKKNISFDKFLQSLNHCNKWEDTKDVKNKTDFNKPVHTFSPSTYCKGCPLYGVNCGSKGECEEKKEKVQTQKKGVLTNIPIVINDGATNDTDNELQEDCKTYELYKDLRKQQWTCQKKKDGTYECNLSNAVDHEYYDDKIPFNILFQRWLFDFIQYYNKSKERITRCTNKGENKCDCVQKWINKKSEEWETIKQYYKHNLETERESITYTVKIFFEQPPFDRYANEAKKIFDMETTDDEIWGYTDNCEGKSKHHEKQYCDFITILIDKLQKKIDDCKTQHETSGKTQPCDENTPHSDETLDEQTDDDTTDNQSPAFCKDIQPPPPPLQQDACEIVGGILNGKSATSAIDGCNTKNYNGWNCNTTQFKSGHDGACMPPRRQKLCIHYLVDSGEKTKIIRPDNLRDAFIKSAAAETFLSWQKYKEDKKNEKPTAKEPPGDVVAQNQLNGGTIPEEFKRQMFYTFGDYRDLCLGKDIGNDENTKGISATVTRILSVRNDDKQITAENWWKTIENDVWKGMLCALSYDTEKKGMDPAVRDKLTGSKSNYNTIKDDLADFATRPQFLRWFTEWADQFCQEHKVEKAKLLDKCNNVDCSNEDESNKTIKQQCEKACTAYEQWIKDWKDQYNKQKRKFDKDKRDKKFDDTPAANYIDEEISAHEYLHEQLEKLCINGDCSCMEKTSTQNEETNLSGNNYFPEALDNPPKEMEEKCECSEPSEPMSCVEKTAHKIRKNAEKNIEVELKGNANRYNGNCKEITKDKYQDRNGGVCTFNKGSWSSINITTNQCESTGKERFKIGDEWNCNVKTLDGNNKLCIPPRRKHMCLNKLKSIKAEDTTDTTGFLQKIQEVAKNEGDDIIKNLIPENACNESTICDAMKYSFADIGDIIRGRDIYKNDDNKIEDKLQQVFKNIYDSNKHKLSNYNDNRDSKYTKLREKWWDANRREVWNAMTCNAPDDAKLLKKNESGTTTTSSRFKCGRNSDPPDYDYIPQPFRWLQESSEYYCKELKEKKDEMKKECEQCKTKHGKCENDKNDKICEECKTKCQQYKTIVDKWKYKFEEQNRLYKELYMKAKAASKADARRDFSIKFIQQLDKICEDPNTAEKYLDKSTHCTDYKFSETNNNENDAFSQYPNEHEKACTCQKKSSTDPAEILTNIIQNSFKPPKIPGLNKIEKAVPRIAKRIKNIRPDAHTIHELVAKSFPYFVPLFQEDDKTPPTHNILNDVLPSAIPVGIALALTSIAFLFLKKKTKSTIDLLRVINIPKSDYDIPTKLSPNRYIPYTSGKYRGKRYIYLEGDSGTDSGYTDHYSDITSSSESEYEEMDINDIYVPGSPKYKTLIEVVLEPSGNNTPTSGKNTPSDTQNDIQNDGIPSSKITDNEWNTLKDDFISNMLQNEPNTEPNILHDNLDNNTHPTPSRHTLDQKPFIMSIHDRNLLNGEEYNYNVNMSTNSMDDIPINSHNNVYSGIDLINDSLSGDYDIYNEMLKRKENELFGTEHHPKRTTTNHFATPTRDDPIHNQLNLFHTWLDRHRDMCEKWENHHERLAKLKELWENETHSGNTHPSDSNKTLNTNVSIQIHMDDPKPINEFTYVDSNPNQVDDTYVDSNPDNSSMDTILEDLDKPFNEPYYYDMYDDDIYYDVNDDNDISTVDTNAMDVPSKVQIEMDVNTKLVKEKYPIADVWDI</sequence>
<feature type="region of interest" description="Disordered" evidence="1">
    <location>
        <begin position="758"/>
        <end position="779"/>
    </location>
</feature>
<feature type="domain" description="Duffy-antigen binding" evidence="3">
    <location>
        <begin position="2104"/>
        <end position="2294"/>
    </location>
</feature>
<feature type="domain" description="Plasmodium falciparum erythrocyte membrane protein-1 N-terminal segment" evidence="5">
    <location>
        <begin position="19"/>
        <end position="56"/>
    </location>
</feature>
<dbReference type="FunFam" id="1.10.1900.40:FF:000002">
    <property type="entry name" value="Erythrocyte membrane protein 1, PfEMP1"/>
    <property type="match status" value="1"/>
</dbReference>
<dbReference type="FunFam" id="1.20.1310.20:FF:000003">
    <property type="entry name" value="Erythrocyte membrane protein 1, PfEMP1"/>
    <property type="match status" value="1"/>
</dbReference>
<feature type="compositionally biased region" description="Low complexity" evidence="1">
    <location>
        <begin position="1379"/>
        <end position="1394"/>
    </location>
</feature>
<feature type="domain" description="Duffy-antigen binding" evidence="3">
    <location>
        <begin position="929"/>
        <end position="1102"/>
    </location>
</feature>
<feature type="region of interest" description="Disordered" evidence="1">
    <location>
        <begin position="1268"/>
        <end position="1289"/>
    </location>
</feature>
<feature type="domain" description="Duffy-binding-like" evidence="7">
    <location>
        <begin position="1627"/>
        <end position="1774"/>
    </location>
</feature>
<evidence type="ECO:0000259" key="5">
    <source>
        <dbReference type="Pfam" id="PF15447"/>
    </source>
</evidence>
<feature type="compositionally biased region" description="Polar residues" evidence="1">
    <location>
        <begin position="3072"/>
        <end position="3102"/>
    </location>
</feature>
<dbReference type="InterPro" id="IPR008602">
    <property type="entry name" value="Duffy-antigen-binding"/>
</dbReference>
<feature type="domain" description="Plasmodium falciparum erythrocyte membrane protein 1 acidic terminal segment" evidence="4">
    <location>
        <begin position="2956"/>
        <end position="3408"/>
    </location>
</feature>
<evidence type="ECO:0000256" key="1">
    <source>
        <dbReference type="SAM" id="MobiDB-lite"/>
    </source>
</evidence>
<evidence type="ECO:0000313" key="8">
    <source>
        <dbReference type="EMBL" id="KOB88208.1"/>
    </source>
</evidence>
<dbReference type="GO" id="GO:0016020">
    <property type="term" value="C:membrane"/>
    <property type="evidence" value="ECO:0007669"/>
    <property type="project" value="InterPro"/>
</dbReference>
<dbReference type="InterPro" id="IPR042202">
    <property type="entry name" value="Duffy-ag-bd_sf"/>
</dbReference>
<dbReference type="InterPro" id="IPR004258">
    <property type="entry name" value="DBL"/>
</dbReference>
<feature type="domain" description="Duffy-binding-like" evidence="2">
    <location>
        <begin position="1877"/>
        <end position="2014"/>
    </location>
</feature>
<dbReference type="GO" id="GO:0046789">
    <property type="term" value="F:host cell surface receptor binding"/>
    <property type="evidence" value="ECO:0007669"/>
    <property type="project" value="InterPro"/>
</dbReference>
<reference evidence="9" key="1">
    <citation type="submission" date="2006-09" db="EMBL/GenBank/DDBJ databases">
        <title>Annotation of Plasmodium falciparum Dd2.</title>
        <authorList>
            <consortium name="The Broad Institute Genome Sequencing Platform"/>
            <person name="Volkman S.K."/>
            <person name="Neafsey D.E."/>
            <person name="Dash A.P."/>
            <person name="Chitnis C.E."/>
            <person name="Hartl D.L."/>
            <person name="Young S.K."/>
            <person name="Zeng Q."/>
            <person name="Koehrsen M."/>
            <person name="Alvarado L."/>
            <person name="Berlin A."/>
            <person name="Borenstein D."/>
            <person name="Chapman S.B."/>
            <person name="Chen Z."/>
            <person name="Engels R."/>
            <person name="Freedman E."/>
            <person name="Gellesch M."/>
            <person name="Goldberg J."/>
            <person name="Griggs A."/>
            <person name="Gujja S."/>
            <person name="Heilman E.R."/>
            <person name="Heiman D.I."/>
            <person name="Howarth C."/>
            <person name="Jen D."/>
            <person name="Larson L."/>
            <person name="Mehta T."/>
            <person name="Neiman D."/>
            <person name="Park D."/>
            <person name="Pearson M."/>
            <person name="Roberts A."/>
            <person name="Saif S."/>
            <person name="Shea T."/>
            <person name="Shenoy N."/>
            <person name="Sisk P."/>
            <person name="Stolte C."/>
            <person name="Sykes S."/>
            <person name="Walk T."/>
            <person name="White J."/>
            <person name="Yandava C."/>
            <person name="Haas B."/>
            <person name="Henn M.R."/>
            <person name="Nusbaum C."/>
            <person name="Birren B."/>
        </authorList>
    </citation>
    <scope>NUCLEOTIDE SEQUENCE [LARGE SCALE GENOMIC DNA]</scope>
</reference>
<gene>
    <name evidence="8" type="ORF">PFDG_00141</name>
</gene>
<dbReference type="Gene3D" id="1.20.58.1930">
    <property type="match status" value="1"/>
</dbReference>
<dbReference type="KEGG" id="pfd:PFDG_00141"/>
<feature type="region of interest" description="Disordered" evidence="1">
    <location>
        <begin position="3071"/>
        <end position="3102"/>
    </location>
</feature>
<evidence type="ECO:0000259" key="6">
    <source>
        <dbReference type="Pfam" id="PF18562"/>
    </source>
</evidence>
<dbReference type="InterPro" id="IPR041480">
    <property type="entry name" value="CIDR1_gamma"/>
</dbReference>
<reference evidence="9" key="2">
    <citation type="submission" date="2006-09" db="EMBL/GenBank/DDBJ databases">
        <title>The genome sequence of Plasmodium falciparum Dd2.</title>
        <authorList>
            <consortium name="The Broad Institute Genome Sequencing Platform"/>
            <person name="Birren B."/>
            <person name="Lander E."/>
            <person name="Galagan J."/>
            <person name="Nusbaum C."/>
            <person name="Devon K."/>
            <person name="Henn M."/>
            <person name="Jaffe D."/>
            <person name="Butler J."/>
            <person name="Alvarez P."/>
            <person name="Gnerre S."/>
            <person name="Grabherr M."/>
            <person name="Kleber M."/>
            <person name="Mauceli E."/>
            <person name="Brockman W."/>
            <person name="MacCallum I.A."/>
            <person name="Rounsley S."/>
            <person name="Young S."/>
            <person name="LaButti K."/>
            <person name="Pushparaj V."/>
            <person name="DeCaprio D."/>
            <person name="Crawford M."/>
            <person name="Koehrsen M."/>
            <person name="Engels R."/>
            <person name="Montgomery P."/>
            <person name="Pearson M."/>
            <person name="Howarth C."/>
            <person name="Larson L."/>
            <person name="Luoma S."/>
            <person name="White J."/>
            <person name="Kodira C."/>
            <person name="Zeng Q."/>
            <person name="O'Leary S."/>
            <person name="Yandava C."/>
            <person name="Alvarado L."/>
            <person name="Wirth D."/>
            <person name="Volkman S."/>
            <person name="Hartl D."/>
        </authorList>
    </citation>
    <scope>NUCLEOTIDE SEQUENCE [LARGE SCALE GENOMIC DNA]</scope>
</reference>
<proteinExistence type="predicted"/>
<feature type="domain" description="Duffy-binding-like" evidence="7">
    <location>
        <begin position="318"/>
        <end position="472"/>
    </location>
</feature>
<evidence type="ECO:0000313" key="9">
    <source>
        <dbReference type="Proteomes" id="UP000054282"/>
    </source>
</evidence>
<feature type="region of interest" description="Disordered" evidence="1">
    <location>
        <begin position="2011"/>
        <end position="2055"/>
    </location>
</feature>
<feature type="domain" description="Duffy-antigen binding" evidence="3">
    <location>
        <begin position="118"/>
        <end position="314"/>
    </location>
</feature>
<feature type="region of interest" description="Disordered" evidence="1">
    <location>
        <begin position="1460"/>
        <end position="1492"/>
    </location>
</feature>
<dbReference type="Pfam" id="PF05424">
    <property type="entry name" value="Duffy_binding"/>
    <property type="match status" value="5"/>
</dbReference>
<evidence type="ECO:0000259" key="2">
    <source>
        <dbReference type="Pfam" id="PF03011"/>
    </source>
</evidence>
<feature type="compositionally biased region" description="Polar residues" evidence="1">
    <location>
        <begin position="1395"/>
        <end position="1404"/>
    </location>
</feature>
<dbReference type="FunFam" id="1.20.58.830:FF:000021">
    <property type="entry name" value="Erythrocyte membrane protein 1, PfEMP1"/>
    <property type="match status" value="1"/>
</dbReference>
<evidence type="ECO:0000259" key="7">
    <source>
        <dbReference type="Pfam" id="PF22672"/>
    </source>
</evidence>
<evidence type="ECO:0000259" key="4">
    <source>
        <dbReference type="Pfam" id="PF15445"/>
    </source>
</evidence>
<feature type="region of interest" description="Disordered" evidence="1">
    <location>
        <begin position="2155"/>
        <end position="2176"/>
    </location>
</feature>
<feature type="compositionally biased region" description="Basic and acidic residues" evidence="1">
    <location>
        <begin position="2155"/>
        <end position="2168"/>
    </location>
</feature>
<dbReference type="OrthoDB" id="379146at2759"/>
<feature type="domain" description="Cysteine-rich interdomain region 1 gamma" evidence="6">
    <location>
        <begin position="1809"/>
        <end position="1861"/>
    </location>
</feature>
<feature type="region of interest" description="Disordered" evidence="1">
    <location>
        <begin position="1"/>
        <end position="27"/>
    </location>
</feature>
<dbReference type="FunFam" id="1.20.1310.20:FF:000001">
    <property type="entry name" value="Erythrocyte membrane protein 1, PfEMP1"/>
    <property type="match status" value="1"/>
</dbReference>
<feature type="compositionally biased region" description="Acidic residues" evidence="1">
    <location>
        <begin position="2031"/>
        <end position="2041"/>
    </location>
</feature>